<organism evidence="4 5">
    <name type="scientific">Tanacetum coccineum</name>
    <dbReference type="NCBI Taxonomy" id="301880"/>
    <lineage>
        <taxon>Eukaryota</taxon>
        <taxon>Viridiplantae</taxon>
        <taxon>Streptophyta</taxon>
        <taxon>Embryophyta</taxon>
        <taxon>Tracheophyta</taxon>
        <taxon>Spermatophyta</taxon>
        <taxon>Magnoliopsida</taxon>
        <taxon>eudicotyledons</taxon>
        <taxon>Gunneridae</taxon>
        <taxon>Pentapetalae</taxon>
        <taxon>asterids</taxon>
        <taxon>campanulids</taxon>
        <taxon>Asterales</taxon>
        <taxon>Asteraceae</taxon>
        <taxon>Asteroideae</taxon>
        <taxon>Anthemideae</taxon>
        <taxon>Anthemidinae</taxon>
        <taxon>Tanacetum</taxon>
    </lineage>
</organism>
<dbReference type="EMBL" id="BQNB010010918">
    <property type="protein sequence ID" value="GJS83668.1"/>
    <property type="molecule type" value="Genomic_DNA"/>
</dbReference>
<name>A0ABQ4Z0L8_9ASTR</name>
<evidence type="ECO:0000256" key="1">
    <source>
        <dbReference type="SAM" id="Coils"/>
    </source>
</evidence>
<reference evidence="4" key="1">
    <citation type="journal article" date="2022" name="Int. J. Mol. Sci.">
        <title>Draft Genome of Tanacetum Coccineum: Genomic Comparison of Closely Related Tanacetum-Family Plants.</title>
        <authorList>
            <person name="Yamashiro T."/>
            <person name="Shiraishi A."/>
            <person name="Nakayama K."/>
            <person name="Satake H."/>
        </authorList>
    </citation>
    <scope>NUCLEOTIDE SEQUENCE</scope>
</reference>
<evidence type="ECO:0000313" key="5">
    <source>
        <dbReference type="Proteomes" id="UP001151760"/>
    </source>
</evidence>
<keyword evidence="5" id="KW-1185">Reference proteome</keyword>
<feature type="compositionally biased region" description="Basic and acidic residues" evidence="2">
    <location>
        <begin position="175"/>
        <end position="189"/>
    </location>
</feature>
<protein>
    <submittedName>
        <fullName evidence="4">Ribonuclease H-like domain-containing protein</fullName>
    </submittedName>
</protein>
<gene>
    <name evidence="4" type="ORF">Tco_0750209</name>
</gene>
<sequence>METKDTLSSCLDLDEQEIQQLQKQANILKENSLNKLNALKTTIQHLSSSNSLMYYTFRDAFHQLFEAHERTFRSVLSRNIQNLERQLNKELLHEKDSNSDLCVIKVQFDKFIHSKVLEPSNYNSYDLETRQDFKEYTHMEAQTFKETIIQNMNSIEQCIIQEYKVQEVQASDSSLGDKDCSRIVSDKGNDQGSENQSNTYGDESSRSRNECKDKRTSGDDMDIRPSYDTKPMVEVPYTAEYNVFDVDIQHSEQPECIINTYVVEKADSNVTPDSLDMCDNEIQTDHNAIECDDERVALANLIANLKLDVDENKKIQNQLKKANASLTQELKECKSTLVETSRTLGESNSIRDSYLVAHQKKQTVFESYKAFNDRTVDYDKLERKLNETLGLLAQKEIDIKEGLKVKAYEISVVKEKHDKLVKQSLLTKSHYEGLVKEKTKVITDLKLKEEKDIDKMISIENQLKFLNEIVYKRIQSIETIHMLAPKCPTFNGRPTFANPMYLKKAQYEKPRLYGDPT</sequence>
<feature type="compositionally biased region" description="Basic and acidic residues" evidence="2">
    <location>
        <begin position="203"/>
        <end position="227"/>
    </location>
</feature>
<proteinExistence type="predicted"/>
<accession>A0ABQ4Z0L8</accession>
<evidence type="ECO:0000256" key="2">
    <source>
        <dbReference type="SAM" id="MobiDB-lite"/>
    </source>
</evidence>
<dbReference type="PROSITE" id="PS50018">
    <property type="entry name" value="RAS_GTPASE_ACTIV_2"/>
    <property type="match status" value="1"/>
</dbReference>
<keyword evidence="1" id="KW-0175">Coiled coil</keyword>
<dbReference type="InterPro" id="IPR001936">
    <property type="entry name" value="RasGAP_dom"/>
</dbReference>
<evidence type="ECO:0000259" key="3">
    <source>
        <dbReference type="PROSITE" id="PS50018"/>
    </source>
</evidence>
<feature type="compositionally biased region" description="Polar residues" evidence="2">
    <location>
        <begin position="190"/>
        <end position="202"/>
    </location>
</feature>
<feature type="domain" description="Ras-GAP" evidence="3">
    <location>
        <begin position="1"/>
        <end position="154"/>
    </location>
</feature>
<comment type="caution">
    <text evidence="4">The sequence shown here is derived from an EMBL/GenBank/DDBJ whole genome shotgun (WGS) entry which is preliminary data.</text>
</comment>
<feature type="coiled-coil region" evidence="1">
    <location>
        <begin position="4"/>
        <end position="31"/>
    </location>
</feature>
<feature type="region of interest" description="Disordered" evidence="2">
    <location>
        <begin position="175"/>
        <end position="229"/>
    </location>
</feature>
<reference evidence="4" key="2">
    <citation type="submission" date="2022-01" db="EMBL/GenBank/DDBJ databases">
        <authorList>
            <person name="Yamashiro T."/>
            <person name="Shiraishi A."/>
            <person name="Satake H."/>
            <person name="Nakayama K."/>
        </authorList>
    </citation>
    <scope>NUCLEOTIDE SEQUENCE</scope>
</reference>
<evidence type="ECO:0000313" key="4">
    <source>
        <dbReference type="EMBL" id="GJS83668.1"/>
    </source>
</evidence>
<dbReference type="Proteomes" id="UP001151760">
    <property type="component" value="Unassembled WGS sequence"/>
</dbReference>